<dbReference type="GO" id="GO:0005829">
    <property type="term" value="C:cytosol"/>
    <property type="evidence" value="ECO:0007669"/>
    <property type="project" value="UniProtKB-SubCell"/>
</dbReference>
<evidence type="ECO:0000256" key="1">
    <source>
        <dbReference type="ARBA" id="ARBA00004514"/>
    </source>
</evidence>
<accession>A0A848GYL8</accession>
<keyword evidence="7" id="KW-0966">Cell projection</keyword>
<dbReference type="Gene3D" id="1.20.120.340">
    <property type="entry name" value="Flagellar protein FliS"/>
    <property type="match status" value="1"/>
</dbReference>
<keyword evidence="3 6" id="KW-0963">Cytoplasm</keyword>
<dbReference type="NCBIfam" id="TIGR00208">
    <property type="entry name" value="fliS"/>
    <property type="match status" value="1"/>
</dbReference>
<dbReference type="Proteomes" id="UP000541185">
    <property type="component" value="Unassembled WGS sequence"/>
</dbReference>
<protein>
    <recommendedName>
        <fullName evidence="6">Flagellar secretion chaperone FliS</fullName>
    </recommendedName>
</protein>
<dbReference type="SUPFAM" id="SSF101116">
    <property type="entry name" value="Flagellar export chaperone FliS"/>
    <property type="match status" value="1"/>
</dbReference>
<dbReference type="AlphaFoldDB" id="A0A848GYL8"/>
<evidence type="ECO:0000256" key="5">
    <source>
        <dbReference type="ARBA" id="ARBA00023186"/>
    </source>
</evidence>
<gene>
    <name evidence="7" type="primary">fliS</name>
    <name evidence="7" type="ORF">HHL11_06595</name>
</gene>
<sequence>MFTSFTRPIEQYRQVGTATAVSQADPHQLVILLYDGAIAAVLQARHAVATGDVETRHSTITKAMRIIDEGLKACVETQDGDPALGDNLRNLYQYMVARLFTANTQAVDEPLAEVLTLLGDLRSAWAAIAPATPKGHADLQA</sequence>
<dbReference type="PIRSF" id="PIRSF039090">
    <property type="entry name" value="Flis"/>
    <property type="match status" value="1"/>
</dbReference>
<dbReference type="PANTHER" id="PTHR34773">
    <property type="entry name" value="FLAGELLAR SECRETION CHAPERONE FLIS"/>
    <property type="match status" value="1"/>
</dbReference>
<keyword evidence="4 6" id="KW-1005">Bacterial flagellum biogenesis</keyword>
<reference evidence="7 8" key="1">
    <citation type="submission" date="2020-04" db="EMBL/GenBank/DDBJ databases">
        <title>Ramlibacter sp. G-1-2-2 isolated from soil.</title>
        <authorList>
            <person name="Dahal R.H."/>
        </authorList>
    </citation>
    <scope>NUCLEOTIDE SEQUENCE [LARGE SCALE GENOMIC DNA]</scope>
    <source>
        <strain evidence="7 8">G-1-2-2</strain>
    </source>
</reference>
<dbReference type="RefSeq" id="WP_169417621.1">
    <property type="nucleotide sequence ID" value="NZ_JABBFX010000001.1"/>
</dbReference>
<dbReference type="PANTHER" id="PTHR34773:SF1">
    <property type="entry name" value="FLAGELLAR SECRETION CHAPERONE FLIS"/>
    <property type="match status" value="1"/>
</dbReference>
<evidence type="ECO:0000313" key="7">
    <source>
        <dbReference type="EMBL" id="NML43414.1"/>
    </source>
</evidence>
<dbReference type="GO" id="GO:0044780">
    <property type="term" value="P:bacterial-type flagellum assembly"/>
    <property type="evidence" value="ECO:0007669"/>
    <property type="project" value="InterPro"/>
</dbReference>
<comment type="subcellular location">
    <subcellularLocation>
        <location evidence="1 6">Cytoplasm</location>
        <location evidence="1 6">Cytosol</location>
    </subcellularLocation>
</comment>
<name>A0A848GYL8_9BURK</name>
<dbReference type="InterPro" id="IPR003713">
    <property type="entry name" value="FliS"/>
</dbReference>
<evidence type="ECO:0000256" key="4">
    <source>
        <dbReference type="ARBA" id="ARBA00022795"/>
    </source>
</evidence>
<dbReference type="InterPro" id="IPR036584">
    <property type="entry name" value="FliS_sf"/>
</dbReference>
<proteinExistence type="inferred from homology"/>
<evidence type="ECO:0000313" key="8">
    <source>
        <dbReference type="Proteomes" id="UP000541185"/>
    </source>
</evidence>
<evidence type="ECO:0000256" key="2">
    <source>
        <dbReference type="ARBA" id="ARBA00008787"/>
    </source>
</evidence>
<keyword evidence="5" id="KW-0143">Chaperone</keyword>
<dbReference type="GO" id="GO:0071973">
    <property type="term" value="P:bacterial-type flagellum-dependent cell motility"/>
    <property type="evidence" value="ECO:0007669"/>
    <property type="project" value="TreeGrafter"/>
</dbReference>
<dbReference type="EMBL" id="JABBFX010000001">
    <property type="protein sequence ID" value="NML43414.1"/>
    <property type="molecule type" value="Genomic_DNA"/>
</dbReference>
<keyword evidence="7" id="KW-0282">Flagellum</keyword>
<keyword evidence="7" id="KW-0969">Cilium</keyword>
<evidence type="ECO:0000256" key="6">
    <source>
        <dbReference type="PIRNR" id="PIRNR039090"/>
    </source>
</evidence>
<comment type="similarity">
    <text evidence="2 6">Belongs to the FliS family.</text>
</comment>
<dbReference type="CDD" id="cd16098">
    <property type="entry name" value="FliS"/>
    <property type="match status" value="1"/>
</dbReference>
<evidence type="ECO:0000256" key="3">
    <source>
        <dbReference type="ARBA" id="ARBA00022490"/>
    </source>
</evidence>
<organism evidence="7 8">
    <name type="scientific">Ramlibacter agri</name>
    <dbReference type="NCBI Taxonomy" id="2728837"/>
    <lineage>
        <taxon>Bacteria</taxon>
        <taxon>Pseudomonadati</taxon>
        <taxon>Pseudomonadota</taxon>
        <taxon>Betaproteobacteria</taxon>
        <taxon>Burkholderiales</taxon>
        <taxon>Comamonadaceae</taxon>
        <taxon>Ramlibacter</taxon>
    </lineage>
</organism>
<keyword evidence="8" id="KW-1185">Reference proteome</keyword>
<dbReference type="Pfam" id="PF02561">
    <property type="entry name" value="FliS"/>
    <property type="match status" value="1"/>
</dbReference>
<comment type="caution">
    <text evidence="7">The sequence shown here is derived from an EMBL/GenBank/DDBJ whole genome shotgun (WGS) entry which is preliminary data.</text>
</comment>